<evidence type="ECO:0000313" key="4">
    <source>
        <dbReference type="EMBL" id="OQP54911.1"/>
    </source>
</evidence>
<dbReference type="CDD" id="cd04301">
    <property type="entry name" value="NAT_SF"/>
    <property type="match status" value="1"/>
</dbReference>
<protein>
    <recommendedName>
        <fullName evidence="3">N-acetyltransferase domain-containing protein</fullName>
    </recommendedName>
</protein>
<dbReference type="InterPro" id="IPR000182">
    <property type="entry name" value="GNAT_dom"/>
</dbReference>
<dbReference type="PROSITE" id="PS51186">
    <property type="entry name" value="GNAT"/>
    <property type="match status" value="1"/>
</dbReference>
<dbReference type="PANTHER" id="PTHR43877">
    <property type="entry name" value="AMINOALKYLPHOSPHONATE N-ACETYLTRANSFERASE-RELATED-RELATED"/>
    <property type="match status" value="1"/>
</dbReference>
<keyword evidence="5" id="KW-1185">Reference proteome</keyword>
<dbReference type="InterPro" id="IPR016181">
    <property type="entry name" value="Acyl_CoA_acyltransferase"/>
</dbReference>
<gene>
    <name evidence="4" type="ORF">A4D02_00900</name>
</gene>
<keyword evidence="1" id="KW-0808">Transferase</keyword>
<dbReference type="EMBL" id="LWBO01000001">
    <property type="protein sequence ID" value="OQP54911.1"/>
    <property type="molecule type" value="Genomic_DNA"/>
</dbReference>
<dbReference type="Gene3D" id="3.40.630.30">
    <property type="match status" value="1"/>
</dbReference>
<dbReference type="InterPro" id="IPR050832">
    <property type="entry name" value="Bact_Acetyltransf"/>
</dbReference>
<dbReference type="Pfam" id="PF00583">
    <property type="entry name" value="Acetyltransf_1"/>
    <property type="match status" value="1"/>
</dbReference>
<evidence type="ECO:0000259" key="3">
    <source>
        <dbReference type="PROSITE" id="PS51186"/>
    </source>
</evidence>
<sequence length="149" mass="16727">MNDNSTIIRLATAKDVPDLANLMNILGYPTTVAEMQQRFELLQSNPDYLTWVAVCNNEVAGMIGLVRNIYFEKNGLYIRVGALVVNNAFRKMGLGKALLQKATDWAIECGITQIYLTSGNREERIDAHAFYKHLGFEPRSTGFVKTLQP</sequence>
<name>A0ABX3P410_9BACT</name>
<evidence type="ECO:0000256" key="1">
    <source>
        <dbReference type="ARBA" id="ARBA00022679"/>
    </source>
</evidence>
<dbReference type="RefSeq" id="WP_014222458.1">
    <property type="nucleotide sequence ID" value="NZ_LWBO01000001.1"/>
</dbReference>
<reference evidence="4 5" key="1">
    <citation type="submission" date="2016-04" db="EMBL/GenBank/DDBJ databases">
        <authorList>
            <person name="Chen L."/>
            <person name="Zhuang W."/>
            <person name="Wang G."/>
        </authorList>
    </citation>
    <scope>NUCLEOTIDE SEQUENCE [LARGE SCALE GENOMIC DNA]</scope>
    <source>
        <strain evidence="5">GR20</strain>
    </source>
</reference>
<feature type="domain" description="N-acetyltransferase" evidence="3">
    <location>
        <begin position="6"/>
        <end position="149"/>
    </location>
</feature>
<evidence type="ECO:0000256" key="2">
    <source>
        <dbReference type="ARBA" id="ARBA00023315"/>
    </source>
</evidence>
<keyword evidence="2" id="KW-0012">Acyltransferase</keyword>
<dbReference type="Proteomes" id="UP000192277">
    <property type="component" value="Unassembled WGS sequence"/>
</dbReference>
<organism evidence="4 5">
    <name type="scientific">Niastella koreensis</name>
    <dbReference type="NCBI Taxonomy" id="354356"/>
    <lineage>
        <taxon>Bacteria</taxon>
        <taxon>Pseudomonadati</taxon>
        <taxon>Bacteroidota</taxon>
        <taxon>Chitinophagia</taxon>
        <taxon>Chitinophagales</taxon>
        <taxon>Chitinophagaceae</taxon>
        <taxon>Niastella</taxon>
    </lineage>
</organism>
<dbReference type="SUPFAM" id="SSF55729">
    <property type="entry name" value="Acyl-CoA N-acyltransferases (Nat)"/>
    <property type="match status" value="1"/>
</dbReference>
<accession>A0ABX3P410</accession>
<proteinExistence type="predicted"/>
<evidence type="ECO:0000313" key="5">
    <source>
        <dbReference type="Proteomes" id="UP000192277"/>
    </source>
</evidence>
<comment type="caution">
    <text evidence="4">The sequence shown here is derived from an EMBL/GenBank/DDBJ whole genome shotgun (WGS) entry which is preliminary data.</text>
</comment>